<organism evidence="5 6">
    <name type="scientific">Bacteroides faecichinchillae</name>
    <dbReference type="NCBI Taxonomy" id="871325"/>
    <lineage>
        <taxon>Bacteria</taxon>
        <taxon>Pseudomonadati</taxon>
        <taxon>Bacteroidota</taxon>
        <taxon>Bacteroidia</taxon>
        <taxon>Bacteroidales</taxon>
        <taxon>Bacteroidaceae</taxon>
        <taxon>Bacteroides</taxon>
    </lineage>
</organism>
<evidence type="ECO:0000256" key="1">
    <source>
        <dbReference type="ARBA" id="ARBA00023015"/>
    </source>
</evidence>
<dbReference type="EMBL" id="FQVD01000007">
    <property type="protein sequence ID" value="SHE86318.1"/>
    <property type="molecule type" value="Genomic_DNA"/>
</dbReference>
<dbReference type="SUPFAM" id="SSF46689">
    <property type="entry name" value="Homeodomain-like"/>
    <property type="match status" value="1"/>
</dbReference>
<protein>
    <submittedName>
        <fullName evidence="5">Helix-turn-helix domain-containing protein</fullName>
    </submittedName>
</protein>
<dbReference type="Gene3D" id="1.10.10.60">
    <property type="entry name" value="Homeodomain-like"/>
    <property type="match status" value="1"/>
</dbReference>
<dbReference type="OrthoDB" id="1372329at2"/>
<dbReference type="PRINTS" id="PR00032">
    <property type="entry name" value="HTHARAC"/>
</dbReference>
<dbReference type="InterPro" id="IPR009057">
    <property type="entry name" value="Homeodomain-like_sf"/>
</dbReference>
<evidence type="ECO:0000313" key="6">
    <source>
        <dbReference type="Proteomes" id="UP000184436"/>
    </source>
</evidence>
<keyword evidence="6" id="KW-1185">Reference proteome</keyword>
<evidence type="ECO:0000256" key="2">
    <source>
        <dbReference type="ARBA" id="ARBA00023125"/>
    </source>
</evidence>
<keyword evidence="2" id="KW-0238">DNA-binding</keyword>
<evidence type="ECO:0000256" key="3">
    <source>
        <dbReference type="ARBA" id="ARBA00023163"/>
    </source>
</evidence>
<dbReference type="GO" id="GO:0003700">
    <property type="term" value="F:DNA-binding transcription factor activity"/>
    <property type="evidence" value="ECO:0007669"/>
    <property type="project" value="InterPro"/>
</dbReference>
<keyword evidence="3" id="KW-0804">Transcription</keyword>
<dbReference type="InterPro" id="IPR018060">
    <property type="entry name" value="HTH_AraC"/>
</dbReference>
<accession>A0A1M4WYM1</accession>
<dbReference type="STRING" id="871325.SAMN05444349_10785"/>
<dbReference type="Proteomes" id="UP000184436">
    <property type="component" value="Unassembled WGS sequence"/>
</dbReference>
<dbReference type="Pfam" id="PF12833">
    <property type="entry name" value="HTH_18"/>
    <property type="match status" value="1"/>
</dbReference>
<keyword evidence="1" id="KW-0805">Transcription regulation</keyword>
<evidence type="ECO:0000259" key="4">
    <source>
        <dbReference type="PROSITE" id="PS01124"/>
    </source>
</evidence>
<dbReference type="AlphaFoldDB" id="A0A1M4WYM1"/>
<feature type="domain" description="HTH araC/xylS-type" evidence="4">
    <location>
        <begin position="203"/>
        <end position="281"/>
    </location>
</feature>
<dbReference type="InterPro" id="IPR020449">
    <property type="entry name" value="Tscrpt_reg_AraC-type_HTH"/>
</dbReference>
<evidence type="ECO:0000313" key="5">
    <source>
        <dbReference type="EMBL" id="SHE86318.1"/>
    </source>
</evidence>
<reference evidence="5 6" key="1">
    <citation type="submission" date="2016-11" db="EMBL/GenBank/DDBJ databases">
        <authorList>
            <person name="Jaros S."/>
            <person name="Januszkiewicz K."/>
            <person name="Wedrychowicz H."/>
        </authorList>
    </citation>
    <scope>NUCLEOTIDE SEQUENCE [LARGE SCALE GENOMIC DNA]</scope>
    <source>
        <strain evidence="5 6">DSM 26883</strain>
    </source>
</reference>
<sequence length="281" mass="32693">MIGRGITTYNLSVDYAVGEGIEKSLKAYKNYPCKIESCFFILCTRGSMQITINARTYHIKENDLLTLPSNYFMEIHDFSSDIHIYFAAFSSGFIESINLMRSTQHLLPVIIENPIYNLPPFDAQSYKMFYESSIIAYKSLKNRKNREIINAILMMFVQGSTELYKMKNNWYLPSYTRKYAIYQDFMQLALKFYTVHHDVTFYADQLGLSLPYFSSSIKNATGKTPLQIITSLIITDIKVWLKSTDKPVKHIALSLGFDNLSFFNKYFKQHTGVTPQEYRER</sequence>
<dbReference type="GO" id="GO:0043565">
    <property type="term" value="F:sequence-specific DNA binding"/>
    <property type="evidence" value="ECO:0007669"/>
    <property type="project" value="InterPro"/>
</dbReference>
<dbReference type="PROSITE" id="PS01124">
    <property type="entry name" value="HTH_ARAC_FAMILY_2"/>
    <property type="match status" value="1"/>
</dbReference>
<name>A0A1M4WYM1_9BACE</name>
<dbReference type="PANTHER" id="PTHR43280">
    <property type="entry name" value="ARAC-FAMILY TRANSCRIPTIONAL REGULATOR"/>
    <property type="match status" value="1"/>
</dbReference>
<dbReference type="SMART" id="SM00342">
    <property type="entry name" value="HTH_ARAC"/>
    <property type="match status" value="1"/>
</dbReference>
<gene>
    <name evidence="5" type="ORF">SAMN05444349_10785</name>
</gene>
<proteinExistence type="predicted"/>
<dbReference type="PANTHER" id="PTHR43280:SF32">
    <property type="entry name" value="TRANSCRIPTIONAL REGULATORY PROTEIN"/>
    <property type="match status" value="1"/>
</dbReference>
<dbReference type="RefSeq" id="WP_033886547.1">
    <property type="nucleotide sequence ID" value="NZ_FQVD01000007.1"/>
</dbReference>